<evidence type="ECO:0000313" key="1">
    <source>
        <dbReference type="EMBL" id="KKL71661.1"/>
    </source>
</evidence>
<sequence>MTDEEYQEYQKELKVLYEKAKQDGQIALAVHILERMKREDGQS</sequence>
<dbReference type="AlphaFoldDB" id="A0A0F9EZL4"/>
<reference evidence="1" key="1">
    <citation type="journal article" date="2015" name="Nature">
        <title>Complex archaea that bridge the gap between prokaryotes and eukaryotes.</title>
        <authorList>
            <person name="Spang A."/>
            <person name="Saw J.H."/>
            <person name="Jorgensen S.L."/>
            <person name="Zaremba-Niedzwiedzka K."/>
            <person name="Martijn J."/>
            <person name="Lind A.E."/>
            <person name="van Eijk R."/>
            <person name="Schleper C."/>
            <person name="Guy L."/>
            <person name="Ettema T.J."/>
        </authorList>
    </citation>
    <scope>NUCLEOTIDE SEQUENCE</scope>
</reference>
<name>A0A0F9EZL4_9ZZZZ</name>
<comment type="caution">
    <text evidence="1">The sequence shown here is derived from an EMBL/GenBank/DDBJ whole genome shotgun (WGS) entry which is preliminary data.</text>
</comment>
<accession>A0A0F9EZL4</accession>
<proteinExistence type="predicted"/>
<protein>
    <submittedName>
        <fullName evidence="1">Uncharacterized protein</fullName>
    </submittedName>
</protein>
<dbReference type="EMBL" id="LAZR01025523">
    <property type="protein sequence ID" value="KKL71661.1"/>
    <property type="molecule type" value="Genomic_DNA"/>
</dbReference>
<organism evidence="1">
    <name type="scientific">marine sediment metagenome</name>
    <dbReference type="NCBI Taxonomy" id="412755"/>
    <lineage>
        <taxon>unclassified sequences</taxon>
        <taxon>metagenomes</taxon>
        <taxon>ecological metagenomes</taxon>
    </lineage>
</organism>
<gene>
    <name evidence="1" type="ORF">LCGC14_2092700</name>
</gene>